<sequence length="268" mass="30951">MLLKCSIFYTYLLVLIHIVTAPLRKFTNVVDLINIDLILTSFLASIFPVCFRDDPQLSNCIVRAVNVLKPRLATGDLGDGFRTIRLDPLYIPKITYGSTSRLQTKLTNIYLKGLNNFKIEKLHANINDIKFDMLFSFPRINMKSNYQMIFGYLGAPMFSEGQMLETFTNTKVRVVLKGRLYPKNGQRYFKFDPIYFKIVENTITFVDFTNFFPTTSFLGPFVKNYFINNAEFLNSKVYPDFEKALSETFTYVANQVALSATFDEAFPY</sequence>
<dbReference type="PANTHER" id="PTHR11008">
    <property type="entry name" value="PROTEIN TAKEOUT-LIKE PROTEIN"/>
    <property type="match status" value="1"/>
</dbReference>
<dbReference type="OrthoDB" id="7419171at2759"/>
<gene>
    <name evidence="1" type="ORF">CHIRRI_LOCUS14818</name>
</gene>
<evidence type="ECO:0000313" key="1">
    <source>
        <dbReference type="EMBL" id="CAG9812011.1"/>
    </source>
</evidence>
<dbReference type="EMBL" id="OU895880">
    <property type="protein sequence ID" value="CAG9812011.1"/>
    <property type="molecule type" value="Genomic_DNA"/>
</dbReference>
<reference evidence="1" key="1">
    <citation type="submission" date="2022-01" db="EMBL/GenBank/DDBJ databases">
        <authorList>
            <person name="King R."/>
        </authorList>
    </citation>
    <scope>NUCLEOTIDE SEQUENCE</scope>
</reference>
<proteinExistence type="predicted"/>
<keyword evidence="2" id="KW-1185">Reference proteome</keyword>
<dbReference type="PANTHER" id="PTHR11008:SF39">
    <property type="entry name" value="CIRCADIAN CLOCK-CONTROLLED PROTEIN-LIKE PROTEIN"/>
    <property type="match status" value="1"/>
</dbReference>
<dbReference type="Gene3D" id="3.15.10.30">
    <property type="entry name" value="Haemolymph juvenile hormone binding protein"/>
    <property type="match status" value="1"/>
</dbReference>
<reference evidence="1" key="2">
    <citation type="submission" date="2022-10" db="EMBL/GenBank/DDBJ databases">
        <authorList>
            <consortium name="ENA_rothamsted_submissions"/>
            <consortium name="culmorum"/>
            <person name="King R."/>
        </authorList>
    </citation>
    <scope>NUCLEOTIDE SEQUENCE</scope>
</reference>
<dbReference type="SMR" id="A0A9N9S7E1"/>
<organism evidence="1 2">
    <name type="scientific">Chironomus riparius</name>
    <dbReference type="NCBI Taxonomy" id="315576"/>
    <lineage>
        <taxon>Eukaryota</taxon>
        <taxon>Metazoa</taxon>
        <taxon>Ecdysozoa</taxon>
        <taxon>Arthropoda</taxon>
        <taxon>Hexapoda</taxon>
        <taxon>Insecta</taxon>
        <taxon>Pterygota</taxon>
        <taxon>Neoptera</taxon>
        <taxon>Endopterygota</taxon>
        <taxon>Diptera</taxon>
        <taxon>Nematocera</taxon>
        <taxon>Chironomoidea</taxon>
        <taxon>Chironomidae</taxon>
        <taxon>Chironominae</taxon>
        <taxon>Chironomus</taxon>
    </lineage>
</organism>
<dbReference type="SMART" id="SM00700">
    <property type="entry name" value="JHBP"/>
    <property type="match status" value="1"/>
</dbReference>
<dbReference type="Pfam" id="PF06585">
    <property type="entry name" value="JHBP"/>
    <property type="match status" value="1"/>
</dbReference>
<dbReference type="InterPro" id="IPR038606">
    <property type="entry name" value="To_sf"/>
</dbReference>
<protein>
    <submittedName>
        <fullName evidence="1">Uncharacterized protein</fullName>
    </submittedName>
</protein>
<dbReference type="AlphaFoldDB" id="A0A9N9S7E1"/>
<name>A0A9N9S7E1_9DIPT</name>
<dbReference type="InterPro" id="IPR010562">
    <property type="entry name" value="Haemolymph_juvenile_hormone-bd"/>
</dbReference>
<dbReference type="GO" id="GO:0005615">
    <property type="term" value="C:extracellular space"/>
    <property type="evidence" value="ECO:0007669"/>
    <property type="project" value="TreeGrafter"/>
</dbReference>
<accession>A0A9N9S7E1</accession>
<evidence type="ECO:0000313" key="2">
    <source>
        <dbReference type="Proteomes" id="UP001153620"/>
    </source>
</evidence>
<dbReference type="Proteomes" id="UP001153620">
    <property type="component" value="Chromosome 4"/>
</dbReference>